<dbReference type="GO" id="GO:0003729">
    <property type="term" value="F:mRNA binding"/>
    <property type="evidence" value="ECO:0007669"/>
    <property type="project" value="InterPro"/>
</dbReference>
<dbReference type="AlphaFoldDB" id="A0A9P5TXP0"/>
<dbReference type="EMBL" id="JADNRY010000379">
    <property type="protein sequence ID" value="KAF9058457.1"/>
    <property type="molecule type" value="Genomic_DNA"/>
</dbReference>
<comment type="caution">
    <text evidence="2">The sequence shown here is derived from an EMBL/GenBank/DDBJ whole genome shotgun (WGS) entry which is preliminary data.</text>
</comment>
<evidence type="ECO:0000256" key="1">
    <source>
        <dbReference type="SAM" id="MobiDB-lite"/>
    </source>
</evidence>
<dbReference type="GO" id="GO:0000245">
    <property type="term" value="P:spliceosomal complex assembly"/>
    <property type="evidence" value="ECO:0007669"/>
    <property type="project" value="InterPro"/>
</dbReference>
<sequence>MYYCGSVVTMLEDALTDHDLVHCPTASTIVKHLALGVVGLGCEDLMLHLMNLVWPNCFKTSPHVIGDAGDPWARGAVELSVAGAVPSCEEGMQGVLEGVVPWGAGFAGAVLSGFGCLSERGLVSAVENRLGTEGLVLALKLHPYFYVKAAEVQPPLNAKPFSSVTTCFGAIDAPALFLGFQVIHASALGRQHGGEASRGMVLASHAGGEQDAEAWARAATYQYIDNLNVTLLRKRPPTETEASDGARSDSTIDTHPRHSKMAMSLSEHNKISTGITFGKGNGDTHNFDELATPSHSIPPISSINGYSNNMDDGYSLHW</sequence>
<feature type="region of interest" description="Disordered" evidence="1">
    <location>
        <begin position="235"/>
        <end position="257"/>
    </location>
</feature>
<dbReference type="OrthoDB" id="438939at2759"/>
<feature type="compositionally biased region" description="Basic and acidic residues" evidence="1">
    <location>
        <begin position="244"/>
        <end position="256"/>
    </location>
</feature>
<reference evidence="2" key="1">
    <citation type="submission" date="2020-11" db="EMBL/GenBank/DDBJ databases">
        <authorList>
            <consortium name="DOE Joint Genome Institute"/>
            <person name="Ahrendt S."/>
            <person name="Riley R."/>
            <person name="Andreopoulos W."/>
            <person name="Labutti K."/>
            <person name="Pangilinan J."/>
            <person name="Ruiz-Duenas F.J."/>
            <person name="Barrasa J.M."/>
            <person name="Sanchez-Garcia M."/>
            <person name="Camarero S."/>
            <person name="Miyauchi S."/>
            <person name="Serrano A."/>
            <person name="Linde D."/>
            <person name="Babiker R."/>
            <person name="Drula E."/>
            <person name="Ayuso-Fernandez I."/>
            <person name="Pacheco R."/>
            <person name="Padilla G."/>
            <person name="Ferreira P."/>
            <person name="Barriuso J."/>
            <person name="Kellner H."/>
            <person name="Castanera R."/>
            <person name="Alfaro M."/>
            <person name="Ramirez L."/>
            <person name="Pisabarro A.G."/>
            <person name="Kuo A."/>
            <person name="Tritt A."/>
            <person name="Lipzen A."/>
            <person name="He G."/>
            <person name="Yan M."/>
            <person name="Ng V."/>
            <person name="Cullen D."/>
            <person name="Martin F."/>
            <person name="Rosso M.-N."/>
            <person name="Henrissat B."/>
            <person name="Hibbett D."/>
            <person name="Martinez A.T."/>
            <person name="Grigoriev I.V."/>
        </authorList>
    </citation>
    <scope>NUCLEOTIDE SEQUENCE</scope>
    <source>
        <strain evidence="2">AH 40177</strain>
    </source>
</reference>
<evidence type="ECO:0000313" key="3">
    <source>
        <dbReference type="Proteomes" id="UP000772434"/>
    </source>
</evidence>
<protein>
    <submittedName>
        <fullName evidence="2">Uncharacterized protein</fullName>
    </submittedName>
</protein>
<dbReference type="InterPro" id="IPR038737">
    <property type="entry name" value="SF3b_su1-like"/>
</dbReference>
<proteinExistence type="predicted"/>
<accession>A0A9P5TXP0</accession>
<keyword evidence="3" id="KW-1185">Reference proteome</keyword>
<dbReference type="PANTHER" id="PTHR12097">
    <property type="entry name" value="SPLICING FACTOR 3B, SUBUNIT 1-RELATED"/>
    <property type="match status" value="1"/>
</dbReference>
<dbReference type="Proteomes" id="UP000772434">
    <property type="component" value="Unassembled WGS sequence"/>
</dbReference>
<evidence type="ECO:0000313" key="2">
    <source>
        <dbReference type="EMBL" id="KAF9058457.1"/>
    </source>
</evidence>
<organism evidence="2 3">
    <name type="scientific">Rhodocollybia butyracea</name>
    <dbReference type="NCBI Taxonomy" id="206335"/>
    <lineage>
        <taxon>Eukaryota</taxon>
        <taxon>Fungi</taxon>
        <taxon>Dikarya</taxon>
        <taxon>Basidiomycota</taxon>
        <taxon>Agaricomycotina</taxon>
        <taxon>Agaricomycetes</taxon>
        <taxon>Agaricomycetidae</taxon>
        <taxon>Agaricales</taxon>
        <taxon>Marasmiineae</taxon>
        <taxon>Omphalotaceae</taxon>
        <taxon>Rhodocollybia</taxon>
    </lineage>
</organism>
<gene>
    <name evidence="2" type="ORF">BDP27DRAFT_1372611</name>
</gene>
<name>A0A9P5TXP0_9AGAR</name>